<reference evidence="1 2" key="1">
    <citation type="submission" date="2018-06" db="EMBL/GenBank/DDBJ databases">
        <title>Comparative genomics reveals the genomic features of Rhizophagus irregularis, R. cerebriforme, R. diaphanum and Gigaspora rosea, and their symbiotic lifestyle signature.</title>
        <authorList>
            <person name="Morin E."/>
            <person name="San Clemente H."/>
            <person name="Chen E.C.H."/>
            <person name="De La Providencia I."/>
            <person name="Hainaut M."/>
            <person name="Kuo A."/>
            <person name="Kohler A."/>
            <person name="Murat C."/>
            <person name="Tang N."/>
            <person name="Roy S."/>
            <person name="Loubradou J."/>
            <person name="Henrissat B."/>
            <person name="Grigoriev I.V."/>
            <person name="Corradi N."/>
            <person name="Roux C."/>
            <person name="Martin F.M."/>
        </authorList>
    </citation>
    <scope>NUCLEOTIDE SEQUENCE [LARGE SCALE GENOMIC DNA]</scope>
    <source>
        <strain evidence="1 2">DAOM 227022</strain>
    </source>
</reference>
<dbReference type="Proteomes" id="UP000265703">
    <property type="component" value="Unassembled WGS sequence"/>
</dbReference>
<gene>
    <name evidence="1" type="ORF">C1645_829743</name>
</gene>
<proteinExistence type="predicted"/>
<dbReference type="EMBL" id="QKYT01000381">
    <property type="protein sequence ID" value="RIA86126.1"/>
    <property type="molecule type" value="Genomic_DNA"/>
</dbReference>
<dbReference type="AlphaFoldDB" id="A0A397SND5"/>
<keyword evidence="2" id="KW-1185">Reference proteome</keyword>
<evidence type="ECO:0000313" key="2">
    <source>
        <dbReference type="Proteomes" id="UP000265703"/>
    </source>
</evidence>
<comment type="caution">
    <text evidence="1">The sequence shown here is derived from an EMBL/GenBank/DDBJ whole genome shotgun (WGS) entry which is preliminary data.</text>
</comment>
<organism evidence="1 2">
    <name type="scientific">Glomus cerebriforme</name>
    <dbReference type="NCBI Taxonomy" id="658196"/>
    <lineage>
        <taxon>Eukaryota</taxon>
        <taxon>Fungi</taxon>
        <taxon>Fungi incertae sedis</taxon>
        <taxon>Mucoromycota</taxon>
        <taxon>Glomeromycotina</taxon>
        <taxon>Glomeromycetes</taxon>
        <taxon>Glomerales</taxon>
        <taxon>Glomeraceae</taxon>
        <taxon>Glomus</taxon>
    </lineage>
</organism>
<dbReference type="OrthoDB" id="2330160at2759"/>
<accession>A0A397SND5</accession>
<evidence type="ECO:0000313" key="1">
    <source>
        <dbReference type="EMBL" id="RIA86126.1"/>
    </source>
</evidence>
<protein>
    <submittedName>
        <fullName evidence="1">Uncharacterized protein</fullName>
    </submittedName>
</protein>
<name>A0A397SND5_9GLOM</name>
<sequence>MAKIKQIKPSDRKKLYFHSDKKEPCWDPTWCYPEKDEIMIIAAWDSWDTDYETFKTSSSPVISVLSIDSSSGTQEFSKSNNNIQTTKLKGSTPIQTFNTRSRVDVETSQCEDLIKFDEKNVKKDINSIIKELKSLSFTSSDENIHSTKNSSNNMVQPMEAKEHSREYEYNKNENSQPVDVLIDLDGLDDWLNKVNIPSKDSQLEQSWCQTDADKARKNTSNMNDKVNYKDLLEFDLLMQK</sequence>